<evidence type="ECO:0000256" key="5">
    <source>
        <dbReference type="ARBA" id="ARBA00023125"/>
    </source>
</evidence>
<organism evidence="12 13">
    <name type="scientific">Papaver somniferum</name>
    <name type="common">Opium poppy</name>
    <dbReference type="NCBI Taxonomy" id="3469"/>
    <lineage>
        <taxon>Eukaryota</taxon>
        <taxon>Viridiplantae</taxon>
        <taxon>Streptophyta</taxon>
        <taxon>Embryophyta</taxon>
        <taxon>Tracheophyta</taxon>
        <taxon>Spermatophyta</taxon>
        <taxon>Magnoliopsida</taxon>
        <taxon>Ranunculales</taxon>
        <taxon>Papaveraceae</taxon>
        <taxon>Papaveroideae</taxon>
        <taxon>Papaver</taxon>
    </lineage>
</organism>
<evidence type="ECO:0000256" key="8">
    <source>
        <dbReference type="PROSITE-ProRule" id="PRU00071"/>
    </source>
</evidence>
<feature type="region of interest" description="Disordered" evidence="10">
    <location>
        <begin position="81"/>
        <end position="169"/>
    </location>
</feature>
<evidence type="ECO:0000256" key="1">
    <source>
        <dbReference type="ARBA" id="ARBA00022723"/>
    </source>
</evidence>
<evidence type="ECO:0000256" key="4">
    <source>
        <dbReference type="ARBA" id="ARBA00023015"/>
    </source>
</evidence>
<keyword evidence="1 9" id="KW-0479">Metal-binding</keyword>
<dbReference type="InterPro" id="IPR045174">
    <property type="entry name" value="Dof"/>
</dbReference>
<dbReference type="STRING" id="3469.A0A4Y7KBR5"/>
<dbReference type="PANTHER" id="PTHR31992">
    <property type="entry name" value="DOF ZINC FINGER PROTEIN DOF1.4-RELATED"/>
    <property type="match status" value="1"/>
</dbReference>
<evidence type="ECO:0000256" key="3">
    <source>
        <dbReference type="ARBA" id="ARBA00022833"/>
    </source>
</evidence>
<name>A0A4Y7KBR5_PAPSO</name>
<evidence type="ECO:0000256" key="2">
    <source>
        <dbReference type="ARBA" id="ARBA00022771"/>
    </source>
</evidence>
<dbReference type="Proteomes" id="UP000316621">
    <property type="component" value="Chromosome 7"/>
</dbReference>
<dbReference type="GO" id="GO:0008270">
    <property type="term" value="F:zinc ion binding"/>
    <property type="evidence" value="ECO:0007669"/>
    <property type="project" value="UniProtKB-KW"/>
</dbReference>
<feature type="domain" description="Dof-type" evidence="11">
    <location>
        <begin position="40"/>
        <end position="94"/>
    </location>
</feature>
<dbReference type="AlphaFoldDB" id="A0A4Y7KBR5"/>
<proteinExistence type="predicted"/>
<dbReference type="Pfam" id="PF02701">
    <property type="entry name" value="Zn_ribbon_Dof"/>
    <property type="match status" value="1"/>
</dbReference>
<keyword evidence="7 8" id="KW-0539">Nucleus</keyword>
<keyword evidence="3 9" id="KW-0862">Zinc</keyword>
<dbReference type="Gramene" id="RZC70317">
    <property type="protein sequence ID" value="RZC70317"/>
    <property type="gene ID" value="C5167_033448"/>
</dbReference>
<dbReference type="PROSITE" id="PS50884">
    <property type="entry name" value="ZF_DOF_2"/>
    <property type="match status" value="1"/>
</dbReference>
<dbReference type="OMA" id="TPFEYGG"/>
<evidence type="ECO:0000256" key="7">
    <source>
        <dbReference type="ARBA" id="ARBA00023242"/>
    </source>
</evidence>
<dbReference type="GO" id="GO:0003700">
    <property type="term" value="F:DNA-binding transcription factor activity"/>
    <property type="evidence" value="ECO:0007669"/>
    <property type="project" value="UniProtKB-UniRule"/>
</dbReference>
<accession>A0A4Y7KBR5</accession>
<evidence type="ECO:0000256" key="10">
    <source>
        <dbReference type="SAM" id="MobiDB-lite"/>
    </source>
</evidence>
<dbReference type="InterPro" id="IPR003851">
    <property type="entry name" value="Znf_Dof"/>
</dbReference>
<comment type="subcellular location">
    <subcellularLocation>
        <location evidence="8 9">Nucleus</location>
    </subcellularLocation>
</comment>
<feature type="compositionally biased region" description="Basic and acidic residues" evidence="10">
    <location>
        <begin position="121"/>
        <end position="133"/>
    </location>
</feature>
<evidence type="ECO:0000313" key="13">
    <source>
        <dbReference type="Proteomes" id="UP000316621"/>
    </source>
</evidence>
<dbReference type="EMBL" id="CM010721">
    <property type="protein sequence ID" value="RZC70317.1"/>
    <property type="molecule type" value="Genomic_DNA"/>
</dbReference>
<evidence type="ECO:0000259" key="11">
    <source>
        <dbReference type="PROSITE" id="PS50884"/>
    </source>
</evidence>
<keyword evidence="13" id="KW-1185">Reference proteome</keyword>
<keyword evidence="2 8" id="KW-0863">Zinc-finger</keyword>
<reference evidence="12 13" key="1">
    <citation type="journal article" date="2018" name="Science">
        <title>The opium poppy genome and morphinan production.</title>
        <authorList>
            <person name="Guo L."/>
            <person name="Winzer T."/>
            <person name="Yang X."/>
            <person name="Li Y."/>
            <person name="Ning Z."/>
            <person name="He Z."/>
            <person name="Teodor R."/>
            <person name="Lu Y."/>
            <person name="Bowser T.A."/>
            <person name="Graham I.A."/>
            <person name="Ye K."/>
        </authorList>
    </citation>
    <scope>NUCLEOTIDE SEQUENCE [LARGE SCALE GENOMIC DNA]</scope>
    <source>
        <strain evidence="13">cv. HN1</strain>
        <tissue evidence="12">Leaves</tissue>
    </source>
</reference>
<gene>
    <name evidence="12" type="ORF">C5167_033448</name>
</gene>
<keyword evidence="5 8" id="KW-0238">DNA-binding</keyword>
<dbReference type="GO" id="GO:0005634">
    <property type="term" value="C:nucleus"/>
    <property type="evidence" value="ECO:0007669"/>
    <property type="project" value="UniProtKB-SubCell"/>
</dbReference>
<protein>
    <recommendedName>
        <fullName evidence="9">Dof zinc finger protein</fullName>
    </recommendedName>
</protein>
<dbReference type="GO" id="GO:0003677">
    <property type="term" value="F:DNA binding"/>
    <property type="evidence" value="ECO:0007669"/>
    <property type="project" value="UniProtKB-UniRule"/>
</dbReference>
<dbReference type="OrthoDB" id="1927254at2759"/>
<sequence>MQDLRSSMEMGSSGGIGNNRFFGGGIGGDRRLRPFPPQSLKCPRCDSSNTKFCYYNNYNLSQPRHFCKSCRRYWTKGGVLRNVPVGGGIRKTKQQQKSSSSSSNPNKHRNNKSSSSSSPEPNHHQYQKEKTRSNDNNNNSNSSSDSSSLTATTTTAATNHEAASNSSSAPYHQQLLSFNDSAGFASQTTNTNPNSTFETSMIHQHLSSSLDDQGIFQEPSSFTSLITSTTGSNHGYSGFNLSDISPFRLHHQQEQRQHVDQLEQVEKMTSVNMVDEFKMQFDQKNDQLKLQELTKNFYDQTIPVEMPGLLPNRTIINGELTASDWQSSNTGNHHHHQGLFDLPSTVVDQVFWSQSSQWTEHDQPIYLP</sequence>
<dbReference type="PROSITE" id="PS01361">
    <property type="entry name" value="ZF_DOF_1"/>
    <property type="match status" value="1"/>
</dbReference>
<evidence type="ECO:0000256" key="9">
    <source>
        <dbReference type="RuleBase" id="RU369094"/>
    </source>
</evidence>
<evidence type="ECO:0000313" key="12">
    <source>
        <dbReference type="EMBL" id="RZC70317.1"/>
    </source>
</evidence>
<keyword evidence="4 9" id="KW-0805">Transcription regulation</keyword>
<feature type="compositionally biased region" description="Low complexity" evidence="10">
    <location>
        <begin position="134"/>
        <end position="169"/>
    </location>
</feature>
<keyword evidence="6 9" id="KW-0804">Transcription</keyword>
<comment type="function">
    <text evidence="9">Transcription factor that binds specifically to a 5'-AA[AG]G-3' consensus core sequence.</text>
</comment>
<evidence type="ECO:0000256" key="6">
    <source>
        <dbReference type="ARBA" id="ARBA00023163"/>
    </source>
</evidence>